<dbReference type="GO" id="GO:0030570">
    <property type="term" value="F:pectate lyase activity"/>
    <property type="evidence" value="ECO:0007669"/>
    <property type="project" value="UniProtKB-EC"/>
</dbReference>
<keyword evidence="1" id="KW-0456">Lyase</keyword>
<comment type="caution">
    <text evidence="1">The sequence shown here is derived from an EMBL/GenBank/DDBJ whole genome shotgun (WGS) entry which is preliminary data.</text>
</comment>
<proteinExistence type="predicted"/>
<organism evidence="1 2">
    <name type="scientific">Hufsiella ginkgonis</name>
    <dbReference type="NCBI Taxonomy" id="2695274"/>
    <lineage>
        <taxon>Bacteria</taxon>
        <taxon>Pseudomonadati</taxon>
        <taxon>Bacteroidota</taxon>
        <taxon>Sphingobacteriia</taxon>
        <taxon>Sphingobacteriales</taxon>
        <taxon>Sphingobacteriaceae</taxon>
        <taxon>Hufsiella</taxon>
    </lineage>
</organism>
<dbReference type="InterPro" id="IPR012669">
    <property type="entry name" value="Pectate_lyase"/>
</dbReference>
<accession>A0A7K1XSV7</accession>
<sequence length="395" mass="44259">MNICKPRSDAAAYVRIALLTAGILLTGKVFSQGQSPGRIDPGPFADNAHHWYDIYDKEAAIHPREGRPKHAPTNLEAIGDNIVLLQKENGGWPKNYDIMAILTPAQKDSLAKVKNKLNTTYDNGSTFSHIAALAVVYNALKRDKYKTAALKGLGFVLASQYANGGWPQYFPLQDNYSRNVTYNDGNFTGIMSLLKNIAGDKPDFAFVDNSYREKVKAAYAKGLACIIKTQINDAGSPTAWCQQYDEVTLQPSWARKFEPPSICNQESADLVLFLMSIERPGKALISAIQHAVAWFNESKIYHTRVTTISAPREVSAFRVSVTDKVVVADDNAPPIWTRYYELKTHKPIFCDRDSKIVYTLAEVSRERRDGYAWYTYGPQRVLDSYEAWQKRVGAN</sequence>
<gene>
    <name evidence="1" type="primary">pelA</name>
    <name evidence="1" type="ORF">GS398_02120</name>
</gene>
<dbReference type="Pfam" id="PF09492">
    <property type="entry name" value="Pec_lyase"/>
    <property type="match status" value="1"/>
</dbReference>
<dbReference type="RefSeq" id="WP_160905084.1">
    <property type="nucleotide sequence ID" value="NZ_WVHS01000001.1"/>
</dbReference>
<dbReference type="EC" id="4.2.2.2" evidence="1"/>
<evidence type="ECO:0000313" key="2">
    <source>
        <dbReference type="Proteomes" id="UP000451233"/>
    </source>
</evidence>
<dbReference type="Gene3D" id="1.50.10.20">
    <property type="match status" value="1"/>
</dbReference>
<dbReference type="SUPFAM" id="SSF81853">
    <property type="entry name" value="Family 10 polysaccharide lyase"/>
    <property type="match status" value="1"/>
</dbReference>
<evidence type="ECO:0000313" key="1">
    <source>
        <dbReference type="EMBL" id="MXV14081.1"/>
    </source>
</evidence>
<reference evidence="1 2" key="1">
    <citation type="submission" date="2019-11" db="EMBL/GenBank/DDBJ databases">
        <title>Pedobacter sp. HMF7056 Genome sequencing and assembly.</title>
        <authorList>
            <person name="Kang H."/>
            <person name="Kim H."/>
            <person name="Joh K."/>
        </authorList>
    </citation>
    <scope>NUCLEOTIDE SEQUENCE [LARGE SCALE GENOMIC DNA]</scope>
    <source>
        <strain evidence="1 2">HMF7056</strain>
    </source>
</reference>
<protein>
    <submittedName>
        <fullName evidence="1">Pectate lyase</fullName>
        <ecNumber evidence="1">4.2.2.2</ecNumber>
    </submittedName>
</protein>
<dbReference type="Proteomes" id="UP000451233">
    <property type="component" value="Unassembled WGS sequence"/>
</dbReference>
<keyword evidence="2" id="KW-1185">Reference proteome</keyword>
<dbReference type="NCBIfam" id="TIGR02474">
    <property type="entry name" value="pec_lyase"/>
    <property type="match status" value="1"/>
</dbReference>
<dbReference type="AlphaFoldDB" id="A0A7K1XSV7"/>
<name>A0A7K1XSV7_9SPHI</name>
<dbReference type="EMBL" id="WVHS01000001">
    <property type="protein sequence ID" value="MXV14081.1"/>
    <property type="molecule type" value="Genomic_DNA"/>
</dbReference>